<dbReference type="GO" id="GO:0016788">
    <property type="term" value="F:hydrolase activity, acting on ester bonds"/>
    <property type="evidence" value="ECO:0007669"/>
    <property type="project" value="InterPro"/>
</dbReference>
<dbReference type="PROSITE" id="PS01090">
    <property type="entry name" value="TATD_2"/>
    <property type="match status" value="1"/>
</dbReference>
<dbReference type="EMBL" id="MHIZ01000027">
    <property type="protein sequence ID" value="OGY59919.1"/>
    <property type="molecule type" value="Genomic_DNA"/>
</dbReference>
<dbReference type="Gene3D" id="3.20.20.140">
    <property type="entry name" value="Metal-dependent hydrolases"/>
    <property type="match status" value="1"/>
</dbReference>
<accession>A0A1G1Z648</accession>
<dbReference type="PANTHER" id="PTHR46124">
    <property type="entry name" value="D-AMINOACYL-TRNA DEACYLASE"/>
    <property type="match status" value="1"/>
</dbReference>
<feature type="binding site" evidence="2">
    <location>
        <position position="242"/>
    </location>
    <ligand>
        <name>a divalent metal cation</name>
        <dbReference type="ChEBI" id="CHEBI:60240"/>
        <label>1</label>
    </ligand>
</feature>
<dbReference type="AlphaFoldDB" id="A0A1G1Z648"/>
<dbReference type="GO" id="GO:0046872">
    <property type="term" value="F:metal ion binding"/>
    <property type="evidence" value="ECO:0007669"/>
    <property type="project" value="UniProtKB-KW"/>
</dbReference>
<dbReference type="Proteomes" id="UP000178808">
    <property type="component" value="Unassembled WGS sequence"/>
</dbReference>
<protein>
    <recommendedName>
        <fullName evidence="5">Hydrolase TatD</fullName>
    </recommendedName>
</protein>
<dbReference type="PIRSF" id="PIRSF005902">
    <property type="entry name" value="DNase_TatD"/>
    <property type="match status" value="1"/>
</dbReference>
<feature type="binding site" evidence="2">
    <location>
        <position position="161"/>
    </location>
    <ligand>
        <name>a divalent metal cation</name>
        <dbReference type="ChEBI" id="CHEBI:60240"/>
        <label>2</label>
    </ligand>
</feature>
<organism evidence="3 4">
    <name type="scientific">Candidatus Colwellbacteria bacterium RIFCSPLOWO2_02_FULL_44_20b</name>
    <dbReference type="NCBI Taxonomy" id="1797691"/>
    <lineage>
        <taxon>Bacteria</taxon>
        <taxon>Candidatus Colwelliibacteriota</taxon>
    </lineage>
</organism>
<dbReference type="InterPro" id="IPR032466">
    <property type="entry name" value="Metal_Hydrolase"/>
</dbReference>
<dbReference type="PANTHER" id="PTHR46124:SF2">
    <property type="entry name" value="D-AMINOACYL-TRNA DEACYLASE"/>
    <property type="match status" value="1"/>
</dbReference>
<dbReference type="InterPro" id="IPR001130">
    <property type="entry name" value="TatD-like"/>
</dbReference>
<gene>
    <name evidence="3" type="ORF">A3I31_02075</name>
</gene>
<proteinExistence type="predicted"/>
<dbReference type="PROSITE" id="PS01091">
    <property type="entry name" value="TATD_3"/>
    <property type="match status" value="1"/>
</dbReference>
<evidence type="ECO:0000313" key="4">
    <source>
        <dbReference type="Proteomes" id="UP000178808"/>
    </source>
</evidence>
<feature type="binding site" evidence="2">
    <location>
        <position position="124"/>
    </location>
    <ligand>
        <name>a divalent metal cation</name>
        <dbReference type="ChEBI" id="CHEBI:60240"/>
        <label>1</label>
    </ligand>
</feature>
<dbReference type="CDD" id="cd01310">
    <property type="entry name" value="TatD_DNAse"/>
    <property type="match status" value="1"/>
</dbReference>
<dbReference type="InterPro" id="IPR018228">
    <property type="entry name" value="DNase_TatD-rel_CS"/>
</dbReference>
<reference evidence="3 4" key="1">
    <citation type="journal article" date="2016" name="Nat. Commun.">
        <title>Thousands of microbial genomes shed light on interconnected biogeochemical processes in an aquifer system.</title>
        <authorList>
            <person name="Anantharaman K."/>
            <person name="Brown C.T."/>
            <person name="Hug L.A."/>
            <person name="Sharon I."/>
            <person name="Castelle C.J."/>
            <person name="Probst A.J."/>
            <person name="Thomas B.C."/>
            <person name="Singh A."/>
            <person name="Wilkins M.J."/>
            <person name="Karaoz U."/>
            <person name="Brodie E.L."/>
            <person name="Williams K.H."/>
            <person name="Hubbard S.S."/>
            <person name="Banfield J.F."/>
        </authorList>
    </citation>
    <scope>NUCLEOTIDE SEQUENCE [LARGE SCALE GENOMIC DNA]</scope>
</reference>
<comment type="caution">
    <text evidence="3">The sequence shown here is derived from an EMBL/GenBank/DDBJ whole genome shotgun (WGS) entry which is preliminary data.</text>
</comment>
<keyword evidence="1" id="KW-0378">Hydrolase</keyword>
<feature type="binding site" evidence="2">
    <location>
        <position position="11"/>
    </location>
    <ligand>
        <name>a divalent metal cation</name>
        <dbReference type="ChEBI" id="CHEBI:60240"/>
        <label>1</label>
    </ligand>
</feature>
<sequence>MQEIFFDAHTHAHFAAFKDDMDEVLKRALDNNVYLINVGTQIDTSKKAVEVAHKYPKGVYATIGLHPVHTEKSYHDPQELGINTTKEEGLALSNAEGFTSRGEVFDYDAYKELSKSEKVVGIGECGLDYYRLTEETKKTQKEAFLKQIELAYDIKKPLMIHCREAFDDLIDILESHKNELLNGYAGVTHFFAGTKDQAKKLLELGFAFSFGGASTFPEKAGKYSYREVIEYLPMDKIVLETDAPYVTPVPYRGKRNEPVYVIEVAKKIAELKNLTLGETRDSTTQNVLNIFKIKI</sequence>
<evidence type="ECO:0000313" key="3">
    <source>
        <dbReference type="EMBL" id="OGY59919.1"/>
    </source>
</evidence>
<dbReference type="SUPFAM" id="SSF51556">
    <property type="entry name" value="Metallo-dependent hydrolases"/>
    <property type="match status" value="1"/>
</dbReference>
<feature type="binding site" evidence="2">
    <location>
        <position position="189"/>
    </location>
    <ligand>
        <name>a divalent metal cation</name>
        <dbReference type="ChEBI" id="CHEBI:60240"/>
        <label>2</label>
    </ligand>
</feature>
<feature type="binding site" evidence="2">
    <location>
        <position position="9"/>
    </location>
    <ligand>
        <name>a divalent metal cation</name>
        <dbReference type="ChEBI" id="CHEBI:60240"/>
        <label>1</label>
    </ligand>
</feature>
<evidence type="ECO:0000256" key="2">
    <source>
        <dbReference type="PIRSR" id="PIRSR005902-1"/>
    </source>
</evidence>
<dbReference type="Pfam" id="PF01026">
    <property type="entry name" value="TatD_DNase"/>
    <property type="match status" value="1"/>
</dbReference>
<evidence type="ECO:0000256" key="1">
    <source>
        <dbReference type="ARBA" id="ARBA00022801"/>
    </source>
</evidence>
<keyword evidence="2" id="KW-0479">Metal-binding</keyword>
<evidence type="ECO:0008006" key="5">
    <source>
        <dbReference type="Google" id="ProtNLM"/>
    </source>
</evidence>
<name>A0A1G1Z648_9BACT</name>